<name>A0A9W7L753_9STRA</name>
<evidence type="ECO:0000313" key="8">
    <source>
        <dbReference type="Proteomes" id="UP001165065"/>
    </source>
</evidence>
<evidence type="ECO:0000313" key="7">
    <source>
        <dbReference type="EMBL" id="GMI34750.1"/>
    </source>
</evidence>
<sequence length="515" mass="56013">MLSIQLLFLLVIVPLTSQFALPNYPSSFTSISGEFSDVPMTISAGTVPAWLKGDFIRNGPGKFEVGGRRLNHLFDGYACIVKVNFGSASTPLVSARFVKSDAYSAASTLNEMKYPEFGTPKSNSDMGIMKKAQAFLQVIAGDPTDNACVNTVRLTGGTQLALTETERGTFSISPATLQTNSRFPFTSDVDMGKLQTAHPVPDGTGGWINIGTTIGSISGSYNVYRFGHVPGRPEFRELIASIPASSPLQPRWQHSFAVTDRHIILIEQPAPYDLPAMLGITSQPKYACIQWLPNEPNRIHIIDRSTNTFTTKTAPSFFFFHIAGATDADDGSYVNVDLCAYSDPEIVAALYLDRVGNKGGPELPTSRLSRLKIPLSESSEEATISTLDDVEASGGFCDFPAVNEGKYERYVWSVGAKKPTTVANRIVKTDILDGDHNFFDVPLNAIPGEPVFIPRPGSTTEDDGLIMFAVNLEESSSSEIFLLDAETLELQARIASPENLPYGFHGHFYPSIKDP</sequence>
<evidence type="ECO:0000256" key="6">
    <source>
        <dbReference type="SAM" id="SignalP"/>
    </source>
</evidence>
<dbReference type="PANTHER" id="PTHR10543:SF24">
    <property type="entry name" value="CAROTENOID ISOMEROOXYGENASE"/>
    <property type="match status" value="1"/>
</dbReference>
<dbReference type="PANTHER" id="PTHR10543">
    <property type="entry name" value="BETA-CAROTENE DIOXYGENASE"/>
    <property type="match status" value="1"/>
</dbReference>
<gene>
    <name evidence="7" type="ORF">TrCOL_g8270</name>
</gene>
<keyword evidence="8" id="KW-1185">Reference proteome</keyword>
<dbReference type="Proteomes" id="UP001165065">
    <property type="component" value="Unassembled WGS sequence"/>
</dbReference>
<comment type="cofactor">
    <cofactor evidence="5">
        <name>Fe(2+)</name>
        <dbReference type="ChEBI" id="CHEBI:29033"/>
    </cofactor>
    <text evidence="5">Binds 1 Fe(2+) ion per subunit.</text>
</comment>
<feature type="binding site" evidence="5">
    <location>
        <position position="254"/>
    </location>
    <ligand>
        <name>Fe cation</name>
        <dbReference type="ChEBI" id="CHEBI:24875"/>
        <note>catalytic</note>
    </ligand>
</feature>
<keyword evidence="3" id="KW-0560">Oxidoreductase</keyword>
<dbReference type="InterPro" id="IPR004294">
    <property type="entry name" value="Carotenoid_Oase"/>
</dbReference>
<evidence type="ECO:0000256" key="5">
    <source>
        <dbReference type="PIRSR" id="PIRSR604294-1"/>
    </source>
</evidence>
<dbReference type="GO" id="GO:0016121">
    <property type="term" value="P:carotene catabolic process"/>
    <property type="evidence" value="ECO:0007669"/>
    <property type="project" value="TreeGrafter"/>
</dbReference>
<dbReference type="Pfam" id="PF03055">
    <property type="entry name" value="RPE65"/>
    <property type="match status" value="1"/>
</dbReference>
<organism evidence="7 8">
    <name type="scientific">Triparma columacea</name>
    <dbReference type="NCBI Taxonomy" id="722753"/>
    <lineage>
        <taxon>Eukaryota</taxon>
        <taxon>Sar</taxon>
        <taxon>Stramenopiles</taxon>
        <taxon>Ochrophyta</taxon>
        <taxon>Bolidophyceae</taxon>
        <taxon>Parmales</taxon>
        <taxon>Triparmaceae</taxon>
        <taxon>Triparma</taxon>
    </lineage>
</organism>
<dbReference type="OrthoDB" id="407010at2759"/>
<proteinExistence type="inferred from homology"/>
<feature type="chain" id="PRO_5040922296" description="Carotenoid oxygenase" evidence="6">
    <location>
        <begin position="19"/>
        <end position="515"/>
    </location>
</feature>
<keyword evidence="2 5" id="KW-0479">Metal-binding</keyword>
<evidence type="ECO:0000256" key="4">
    <source>
        <dbReference type="ARBA" id="ARBA00023004"/>
    </source>
</evidence>
<dbReference type="GO" id="GO:0009507">
    <property type="term" value="C:chloroplast"/>
    <property type="evidence" value="ECO:0007669"/>
    <property type="project" value="TreeGrafter"/>
</dbReference>
<feature type="binding site" evidence="5">
    <location>
        <position position="198"/>
    </location>
    <ligand>
        <name>Fe cation</name>
        <dbReference type="ChEBI" id="CHEBI:24875"/>
        <note>catalytic</note>
    </ligand>
</feature>
<evidence type="ECO:0000256" key="2">
    <source>
        <dbReference type="ARBA" id="ARBA00022723"/>
    </source>
</evidence>
<keyword evidence="4 5" id="KW-0408">Iron</keyword>
<evidence type="ECO:0000256" key="1">
    <source>
        <dbReference type="ARBA" id="ARBA00006787"/>
    </source>
</evidence>
<feature type="binding site" evidence="5">
    <location>
        <position position="505"/>
    </location>
    <ligand>
        <name>Fe cation</name>
        <dbReference type="ChEBI" id="CHEBI:24875"/>
        <note>catalytic</note>
    </ligand>
</feature>
<evidence type="ECO:0000256" key="3">
    <source>
        <dbReference type="ARBA" id="ARBA00023002"/>
    </source>
</evidence>
<comment type="caution">
    <text evidence="7">The sequence shown here is derived from an EMBL/GenBank/DDBJ whole genome shotgun (WGS) entry which is preliminary data.</text>
</comment>
<comment type="similarity">
    <text evidence="1">Belongs to the carotenoid oxygenase family.</text>
</comment>
<reference evidence="8" key="1">
    <citation type="journal article" date="2023" name="Commun. Biol.">
        <title>Genome analysis of Parmales, the sister group of diatoms, reveals the evolutionary specialization of diatoms from phago-mixotrophs to photoautotrophs.</title>
        <authorList>
            <person name="Ban H."/>
            <person name="Sato S."/>
            <person name="Yoshikawa S."/>
            <person name="Yamada K."/>
            <person name="Nakamura Y."/>
            <person name="Ichinomiya M."/>
            <person name="Sato N."/>
            <person name="Blanc-Mathieu R."/>
            <person name="Endo H."/>
            <person name="Kuwata A."/>
            <person name="Ogata H."/>
        </authorList>
    </citation>
    <scope>NUCLEOTIDE SEQUENCE [LARGE SCALE GENOMIC DNA]</scope>
</reference>
<dbReference type="EMBL" id="BRYA01000046">
    <property type="protein sequence ID" value="GMI34750.1"/>
    <property type="molecule type" value="Genomic_DNA"/>
</dbReference>
<keyword evidence="6" id="KW-0732">Signal</keyword>
<protein>
    <recommendedName>
        <fullName evidence="9">Carotenoid oxygenase</fullName>
    </recommendedName>
</protein>
<accession>A0A9W7L753</accession>
<feature type="signal peptide" evidence="6">
    <location>
        <begin position="1"/>
        <end position="18"/>
    </location>
</feature>
<dbReference type="GO" id="GO:0010436">
    <property type="term" value="F:carotenoid dioxygenase activity"/>
    <property type="evidence" value="ECO:0007669"/>
    <property type="project" value="TreeGrafter"/>
</dbReference>
<evidence type="ECO:0008006" key="9">
    <source>
        <dbReference type="Google" id="ProtNLM"/>
    </source>
</evidence>
<dbReference type="AlphaFoldDB" id="A0A9W7L753"/>
<feature type="binding site" evidence="5">
    <location>
        <position position="321"/>
    </location>
    <ligand>
        <name>Fe cation</name>
        <dbReference type="ChEBI" id="CHEBI:24875"/>
        <note>catalytic</note>
    </ligand>
</feature>
<dbReference type="GO" id="GO:0046872">
    <property type="term" value="F:metal ion binding"/>
    <property type="evidence" value="ECO:0007669"/>
    <property type="project" value="UniProtKB-KW"/>
</dbReference>